<evidence type="ECO:0000256" key="4">
    <source>
        <dbReference type="ARBA" id="ARBA00022777"/>
    </source>
</evidence>
<name>A0A1R2BLT2_9CILI</name>
<dbReference type="FunFam" id="1.10.510.10:FF:000210">
    <property type="entry name" value="Non-specific serine/threonine protein kinase"/>
    <property type="match status" value="1"/>
</dbReference>
<feature type="region of interest" description="Disordered" evidence="8">
    <location>
        <begin position="28"/>
        <end position="61"/>
    </location>
</feature>
<keyword evidence="2" id="KW-0808">Transferase</keyword>
<dbReference type="GO" id="GO:0005952">
    <property type="term" value="C:cAMP-dependent protein kinase complex"/>
    <property type="evidence" value="ECO:0007669"/>
    <property type="project" value="TreeGrafter"/>
</dbReference>
<dbReference type="InterPro" id="IPR000719">
    <property type="entry name" value="Prot_kinase_dom"/>
</dbReference>
<evidence type="ECO:0000256" key="1">
    <source>
        <dbReference type="ARBA" id="ARBA00022527"/>
    </source>
</evidence>
<dbReference type="PROSITE" id="PS00107">
    <property type="entry name" value="PROTEIN_KINASE_ATP"/>
    <property type="match status" value="1"/>
</dbReference>
<dbReference type="Gene3D" id="3.30.200.20">
    <property type="entry name" value="Phosphorylase Kinase, domain 1"/>
    <property type="match status" value="1"/>
</dbReference>
<proteinExistence type="inferred from homology"/>
<dbReference type="InterPro" id="IPR008271">
    <property type="entry name" value="Ser/Thr_kinase_AS"/>
</dbReference>
<dbReference type="Pfam" id="PF00069">
    <property type="entry name" value="Pkinase"/>
    <property type="match status" value="1"/>
</dbReference>
<evidence type="ECO:0000259" key="9">
    <source>
        <dbReference type="PROSITE" id="PS50011"/>
    </source>
</evidence>
<dbReference type="PANTHER" id="PTHR24353">
    <property type="entry name" value="CYCLIC NUCLEOTIDE-DEPENDENT PROTEIN KINASE"/>
    <property type="match status" value="1"/>
</dbReference>
<dbReference type="SUPFAM" id="SSF56112">
    <property type="entry name" value="Protein kinase-like (PK-like)"/>
    <property type="match status" value="1"/>
</dbReference>
<keyword evidence="3 6" id="KW-0547">Nucleotide-binding</keyword>
<evidence type="ECO:0000313" key="11">
    <source>
        <dbReference type="Proteomes" id="UP000187209"/>
    </source>
</evidence>
<dbReference type="PANTHER" id="PTHR24353:SF37">
    <property type="entry name" value="CAMP-DEPENDENT PROTEIN KINASE CATALYTIC SUBUNIT PRKX"/>
    <property type="match status" value="1"/>
</dbReference>
<protein>
    <recommendedName>
        <fullName evidence="9">Protein kinase domain-containing protein</fullName>
    </recommendedName>
</protein>
<dbReference type="InterPro" id="IPR011009">
    <property type="entry name" value="Kinase-like_dom_sf"/>
</dbReference>
<dbReference type="AlphaFoldDB" id="A0A1R2BLT2"/>
<dbReference type="PROSITE" id="PS00108">
    <property type="entry name" value="PROTEIN_KINASE_ST"/>
    <property type="match status" value="1"/>
</dbReference>
<gene>
    <name evidence="10" type="ORF">SteCoe_22634</name>
</gene>
<dbReference type="Proteomes" id="UP000187209">
    <property type="component" value="Unassembled WGS sequence"/>
</dbReference>
<dbReference type="SMART" id="SM00220">
    <property type="entry name" value="S_TKc"/>
    <property type="match status" value="1"/>
</dbReference>
<comment type="caution">
    <text evidence="10">The sequence shown here is derived from an EMBL/GenBank/DDBJ whole genome shotgun (WGS) entry which is preliminary data.</text>
</comment>
<accession>A0A1R2BLT2</accession>
<feature type="domain" description="Protein kinase" evidence="9">
    <location>
        <begin position="72"/>
        <end position="318"/>
    </location>
</feature>
<evidence type="ECO:0000313" key="10">
    <source>
        <dbReference type="EMBL" id="OMJ77688.1"/>
    </source>
</evidence>
<evidence type="ECO:0000256" key="2">
    <source>
        <dbReference type="ARBA" id="ARBA00022679"/>
    </source>
</evidence>
<keyword evidence="1 7" id="KW-0723">Serine/threonine-protein kinase</keyword>
<organism evidence="10 11">
    <name type="scientific">Stentor coeruleus</name>
    <dbReference type="NCBI Taxonomy" id="5963"/>
    <lineage>
        <taxon>Eukaryota</taxon>
        <taxon>Sar</taxon>
        <taxon>Alveolata</taxon>
        <taxon>Ciliophora</taxon>
        <taxon>Postciliodesmatophora</taxon>
        <taxon>Heterotrichea</taxon>
        <taxon>Heterotrichida</taxon>
        <taxon>Stentoridae</taxon>
        <taxon>Stentor</taxon>
    </lineage>
</organism>
<dbReference type="PROSITE" id="PS50011">
    <property type="entry name" value="PROTEIN_KINASE_DOM"/>
    <property type="match status" value="1"/>
</dbReference>
<evidence type="ECO:0000256" key="6">
    <source>
        <dbReference type="PROSITE-ProRule" id="PRU10141"/>
    </source>
</evidence>
<keyword evidence="5 6" id="KW-0067">ATP-binding</keyword>
<comment type="similarity">
    <text evidence="7">Belongs to the protein kinase superfamily.</text>
</comment>
<dbReference type="InterPro" id="IPR017441">
    <property type="entry name" value="Protein_kinase_ATP_BS"/>
</dbReference>
<dbReference type="GO" id="GO:0004691">
    <property type="term" value="F:cAMP-dependent protein kinase activity"/>
    <property type="evidence" value="ECO:0007669"/>
    <property type="project" value="TreeGrafter"/>
</dbReference>
<dbReference type="EMBL" id="MPUH01000561">
    <property type="protein sequence ID" value="OMJ77688.1"/>
    <property type="molecule type" value="Genomic_DNA"/>
</dbReference>
<dbReference type="OrthoDB" id="337284at2759"/>
<evidence type="ECO:0000256" key="3">
    <source>
        <dbReference type="ARBA" id="ARBA00022741"/>
    </source>
</evidence>
<evidence type="ECO:0000256" key="8">
    <source>
        <dbReference type="SAM" id="MobiDB-lite"/>
    </source>
</evidence>
<dbReference type="Gene3D" id="1.10.510.10">
    <property type="entry name" value="Transferase(Phosphotransferase) domain 1"/>
    <property type="match status" value="1"/>
</dbReference>
<reference evidence="10 11" key="1">
    <citation type="submission" date="2016-11" db="EMBL/GenBank/DDBJ databases">
        <title>The macronuclear genome of Stentor coeruleus: a giant cell with tiny introns.</title>
        <authorList>
            <person name="Slabodnick M."/>
            <person name="Ruby J.G."/>
            <person name="Reiff S.B."/>
            <person name="Swart E.C."/>
            <person name="Gosai S."/>
            <person name="Prabakaran S."/>
            <person name="Witkowska E."/>
            <person name="Larue G.E."/>
            <person name="Fisher S."/>
            <person name="Freeman R.M."/>
            <person name="Gunawardena J."/>
            <person name="Chu W."/>
            <person name="Stover N.A."/>
            <person name="Gregory B.D."/>
            <person name="Nowacki M."/>
            <person name="Derisi J."/>
            <person name="Roy S.W."/>
            <person name="Marshall W.F."/>
            <person name="Sood P."/>
        </authorList>
    </citation>
    <scope>NUCLEOTIDE SEQUENCE [LARGE SCALE GENOMIC DNA]</scope>
    <source>
        <strain evidence="10">WM001</strain>
    </source>
</reference>
<keyword evidence="4" id="KW-0418">Kinase</keyword>
<keyword evidence="11" id="KW-1185">Reference proteome</keyword>
<feature type="binding site" evidence="6">
    <location>
        <position position="99"/>
    </location>
    <ligand>
        <name>ATP</name>
        <dbReference type="ChEBI" id="CHEBI:30616"/>
    </ligand>
</feature>
<sequence length="330" mass="38002">MNLFTYRKKTNNQLPPLLAQPKAYTIRKSSRSHYSSVRSCNPDSRIKPNTPDKSVSRSKQDTPIFPYSLKDFDFGKCIGRGKGGRVITASLNYRDYALKIIPKELSKYALIESQILEKLSNPFIVKYFGRLEDEENIYIVLELINGCDLFHTMRKKRLKIPEVINISAQVLITIETLHNKGIVYRDLKPENIMISDNGNAKLIDFGLAKEINNDRAHTICGSPEYMAPEVIRKNAYTYAVDFWALGILLYEMLCGHPPFQGESYPEICQNILRGSFEFTRSVDPVSKDLIRRLLHTEPAYRLGNLQGKAMDVKKHKFFREISWDIFDSYS</sequence>
<evidence type="ECO:0000256" key="7">
    <source>
        <dbReference type="RuleBase" id="RU000304"/>
    </source>
</evidence>
<dbReference type="GO" id="GO:0005524">
    <property type="term" value="F:ATP binding"/>
    <property type="evidence" value="ECO:0007669"/>
    <property type="project" value="UniProtKB-UniRule"/>
</dbReference>
<evidence type="ECO:0000256" key="5">
    <source>
        <dbReference type="ARBA" id="ARBA00022840"/>
    </source>
</evidence>